<dbReference type="AlphaFoldDB" id="A0AAN7VF17"/>
<reference evidence="2 3" key="1">
    <citation type="journal article" date="2024" name="Insects">
        <title>An Improved Chromosome-Level Genome Assembly of the Firefly Pyrocoelia pectoralis.</title>
        <authorList>
            <person name="Fu X."/>
            <person name="Meyer-Rochow V.B."/>
            <person name="Ballantyne L."/>
            <person name="Zhu X."/>
        </authorList>
    </citation>
    <scope>NUCLEOTIDE SEQUENCE [LARGE SCALE GENOMIC DNA]</scope>
    <source>
        <strain evidence="2">XCY_ONT2</strain>
    </source>
</reference>
<dbReference type="InterPro" id="IPR015897">
    <property type="entry name" value="CHK_kinase-like"/>
</dbReference>
<dbReference type="EMBL" id="JAVRBK010000003">
    <property type="protein sequence ID" value="KAK5646587.1"/>
    <property type="molecule type" value="Genomic_DNA"/>
</dbReference>
<dbReference type="Proteomes" id="UP001329430">
    <property type="component" value="Chromosome 3"/>
</dbReference>
<evidence type="ECO:0000259" key="1">
    <source>
        <dbReference type="SMART" id="SM00587"/>
    </source>
</evidence>
<dbReference type="InterPro" id="IPR011009">
    <property type="entry name" value="Kinase-like_dom_sf"/>
</dbReference>
<accession>A0AAN7VF17</accession>
<keyword evidence="3" id="KW-1185">Reference proteome</keyword>
<protein>
    <recommendedName>
        <fullName evidence="1">CHK kinase-like domain-containing protein</fullName>
    </recommendedName>
</protein>
<organism evidence="2 3">
    <name type="scientific">Pyrocoelia pectoralis</name>
    <dbReference type="NCBI Taxonomy" id="417401"/>
    <lineage>
        <taxon>Eukaryota</taxon>
        <taxon>Metazoa</taxon>
        <taxon>Ecdysozoa</taxon>
        <taxon>Arthropoda</taxon>
        <taxon>Hexapoda</taxon>
        <taxon>Insecta</taxon>
        <taxon>Pterygota</taxon>
        <taxon>Neoptera</taxon>
        <taxon>Endopterygota</taxon>
        <taxon>Coleoptera</taxon>
        <taxon>Polyphaga</taxon>
        <taxon>Elateriformia</taxon>
        <taxon>Elateroidea</taxon>
        <taxon>Lampyridae</taxon>
        <taxon>Lampyrinae</taxon>
        <taxon>Pyrocoelia</taxon>
    </lineage>
</organism>
<comment type="caution">
    <text evidence="2">The sequence shown here is derived from an EMBL/GenBank/DDBJ whole genome shotgun (WGS) entry which is preliminary data.</text>
</comment>
<dbReference type="Pfam" id="PF02958">
    <property type="entry name" value="EcKL"/>
    <property type="match status" value="1"/>
</dbReference>
<proteinExistence type="predicted"/>
<evidence type="ECO:0000313" key="2">
    <source>
        <dbReference type="EMBL" id="KAK5646587.1"/>
    </source>
</evidence>
<dbReference type="PANTHER" id="PTHR11012">
    <property type="entry name" value="PROTEIN KINASE-LIKE DOMAIN-CONTAINING"/>
    <property type="match status" value="1"/>
</dbReference>
<evidence type="ECO:0000313" key="3">
    <source>
        <dbReference type="Proteomes" id="UP001329430"/>
    </source>
</evidence>
<name>A0AAN7VF17_9COLE</name>
<gene>
    <name evidence="2" type="ORF">RI129_005051</name>
</gene>
<dbReference type="SUPFAM" id="SSF56112">
    <property type="entry name" value="Protein kinase-like (PK-like)"/>
    <property type="match status" value="1"/>
</dbReference>
<dbReference type="InterPro" id="IPR004119">
    <property type="entry name" value="EcKL"/>
</dbReference>
<dbReference type="SMART" id="SM00587">
    <property type="entry name" value="CHK"/>
    <property type="match status" value="1"/>
</dbReference>
<sequence length="407" mass="47361">MSAISLTRKQLKAFENLLEGLGIFNYTIHFSSGMKIGENCAGLIIQANVKWNGNESHFILKRAPNEKIFRTIIPVHEVFQREAYVYRTVFPEFLKLQVERQIPTPFKSYPRLYKCINGYYQEMLIFENMKMSGFKLLPRHRPLDKTHVLLVLKQYAKLHALTLALRDQKREVFTEIARNMGDGFFEQYTREAVRRLGEHRFNQALKALDPIKDKVVFNKLYNFSKTMFPKLTALIEAENPYAVVSHIDCGIGNMLFKYDPRSEGSIPTDVCILDFQMSRLASPAVDLSCFLFSATDKAMRENYDDFISEYHRSLCTFLKMLGSDGEKLLPFTVLQEQLKQHSIVGLYMAFLLMYVQSTVTQQIPDIFFDASHANGYSFLYDIEDRSVYNTRIRDSILDFNRFGYSFH</sequence>
<dbReference type="PANTHER" id="PTHR11012:SF30">
    <property type="entry name" value="PROTEIN KINASE-LIKE DOMAIN-CONTAINING"/>
    <property type="match status" value="1"/>
</dbReference>
<feature type="domain" description="CHK kinase-like" evidence="1">
    <location>
        <begin position="124"/>
        <end position="320"/>
    </location>
</feature>
<dbReference type="Gene3D" id="3.90.1200.10">
    <property type="match status" value="1"/>
</dbReference>